<dbReference type="InterPro" id="IPR052127">
    <property type="entry name" value="STE12_transcription_factor"/>
</dbReference>
<dbReference type="PANTHER" id="PTHR47427:SF1">
    <property type="entry name" value="PROTEIN STE12"/>
    <property type="match status" value="1"/>
</dbReference>
<evidence type="ECO:0000256" key="4">
    <source>
        <dbReference type="ARBA" id="ARBA00023242"/>
    </source>
</evidence>
<dbReference type="Gene3D" id="3.30.160.60">
    <property type="entry name" value="Classic Zinc Finger"/>
    <property type="match status" value="1"/>
</dbReference>
<comment type="similarity">
    <text evidence="5">Belongs to the STE12 transcription factor family.</text>
</comment>
<dbReference type="PROSITE" id="PS00028">
    <property type="entry name" value="ZINC_FINGER_C2H2_1"/>
    <property type="match status" value="1"/>
</dbReference>
<keyword evidence="6" id="KW-0863">Zinc-finger</keyword>
<dbReference type="Proteomes" id="UP000245956">
    <property type="component" value="Unassembled WGS sequence"/>
</dbReference>
<dbReference type="FunFam" id="3.30.160.60:FF:000390">
    <property type="entry name" value="Transcription factor stea"/>
    <property type="match status" value="1"/>
</dbReference>
<feature type="region of interest" description="Disordered" evidence="7">
    <location>
        <begin position="1"/>
        <end position="23"/>
    </location>
</feature>
<keyword evidence="2" id="KW-0805">Transcription regulation</keyword>
<gene>
    <name evidence="9" type="ORF">PCL_08091</name>
</gene>
<evidence type="ECO:0000256" key="5">
    <source>
        <dbReference type="ARBA" id="ARBA00024345"/>
    </source>
</evidence>
<evidence type="ECO:0000256" key="7">
    <source>
        <dbReference type="SAM" id="MobiDB-lite"/>
    </source>
</evidence>
<dbReference type="GO" id="GO:0005634">
    <property type="term" value="C:nucleus"/>
    <property type="evidence" value="ECO:0007669"/>
    <property type="project" value="UniProtKB-SubCell"/>
</dbReference>
<evidence type="ECO:0000313" key="9">
    <source>
        <dbReference type="EMBL" id="PWI74777.1"/>
    </source>
</evidence>
<evidence type="ECO:0000256" key="1">
    <source>
        <dbReference type="ARBA" id="ARBA00004123"/>
    </source>
</evidence>
<dbReference type="EMBL" id="LCWV01000003">
    <property type="protein sequence ID" value="PWI74777.1"/>
    <property type="molecule type" value="Genomic_DNA"/>
</dbReference>
<evidence type="ECO:0000259" key="8">
    <source>
        <dbReference type="PROSITE" id="PS50157"/>
    </source>
</evidence>
<dbReference type="PROSITE" id="PS50157">
    <property type="entry name" value="ZINC_FINGER_C2H2_2"/>
    <property type="match status" value="1"/>
</dbReference>
<feature type="compositionally biased region" description="Low complexity" evidence="7">
    <location>
        <begin position="755"/>
        <end position="781"/>
    </location>
</feature>
<dbReference type="PANTHER" id="PTHR47427">
    <property type="entry name" value="PROTEIN STE12"/>
    <property type="match status" value="1"/>
</dbReference>
<feature type="compositionally biased region" description="Low complexity" evidence="7">
    <location>
        <begin position="960"/>
        <end position="972"/>
    </location>
</feature>
<protein>
    <submittedName>
        <fullName evidence="9">Transcription factor Fst12</fullName>
    </submittedName>
</protein>
<keyword evidence="3" id="KW-0804">Transcription</keyword>
<dbReference type="Pfam" id="PF02200">
    <property type="entry name" value="STE"/>
    <property type="match status" value="1"/>
</dbReference>
<dbReference type="InterPro" id="IPR003120">
    <property type="entry name" value="Ste12"/>
</dbReference>
<dbReference type="SUPFAM" id="SSF57667">
    <property type="entry name" value="beta-beta-alpha zinc fingers"/>
    <property type="match status" value="1"/>
</dbReference>
<dbReference type="InterPro" id="IPR013087">
    <property type="entry name" value="Znf_C2H2_type"/>
</dbReference>
<feature type="region of interest" description="Disordered" evidence="7">
    <location>
        <begin position="1120"/>
        <end position="1168"/>
    </location>
</feature>
<keyword evidence="6" id="KW-0862">Zinc</keyword>
<dbReference type="GO" id="GO:1990526">
    <property type="term" value="C:Ste12p-Dig1p-Dig2p complex"/>
    <property type="evidence" value="ECO:0007669"/>
    <property type="project" value="TreeGrafter"/>
</dbReference>
<comment type="caution">
    <text evidence="9">The sequence shown here is derived from an EMBL/GenBank/DDBJ whole genome shotgun (WGS) entry which is preliminary data.</text>
</comment>
<dbReference type="GO" id="GO:0008270">
    <property type="term" value="F:zinc ion binding"/>
    <property type="evidence" value="ECO:0007669"/>
    <property type="project" value="UniProtKB-KW"/>
</dbReference>
<feature type="domain" description="C2H2-type" evidence="8">
    <location>
        <begin position="1102"/>
        <end position="1131"/>
    </location>
</feature>
<evidence type="ECO:0000256" key="3">
    <source>
        <dbReference type="ARBA" id="ARBA00023163"/>
    </source>
</evidence>
<dbReference type="GO" id="GO:1990527">
    <property type="term" value="C:Tec1p-Ste12p-Dig1p complex"/>
    <property type="evidence" value="ECO:0007669"/>
    <property type="project" value="TreeGrafter"/>
</dbReference>
<keyword evidence="6" id="KW-0479">Metal-binding</keyword>
<feature type="region of interest" description="Disordered" evidence="7">
    <location>
        <begin position="755"/>
        <end position="792"/>
    </location>
</feature>
<proteinExistence type="inferred from homology"/>
<sequence length="1220" mass="133023">MPQAGGVRLAGGKGERASIASSPPLRLTDAIQEAQGGDDLWLASGRWCPTDGYRRCRRHRRGARGAAYRWQDVEQSDERGRGRRVEVVVGGCGMDDSAAPPPAADCTPASQASEPQLACSTHDPGPDCGRTSREGIETTDPPPPPWSLTSPLHPRGIPGQGDAERRRGGTERVVVPPACREDAERLNGGTGGWTKLAEIASGTVRYQHRGGLMRSECFAWMEKYPCVELAATMEKRLRGFRRGGVVGTRTRSGIFNDGDRSSEVSPNPNLPLLRAQALVPAPPAPRLQPSLNPSSPPSRPLSRCDSEISSFISLSPNPPPAPFLPFRSRTPSGACFLSLSLREPRRLRAPRPSLRLASPARPPARPSTQISWLSVCDWAANSSGLVTVASFFPSLFSLTRLIRLGPRGSSRKRAKLTLRRPLASLTQLLGLAIAVCDNSVTPGWSRNIFSHLRRRPLQTRLHHTFTAPEAAPCHHHPLPLRVVGTDSSGSLPSLVSGEIQHESVPAADDPTSLSPWSRLSPPTPVSPTRLPGPRLRSNLRRRTTPIMYSQHATMAPQKPETFMLSTEAQQALPHDAQVALQQVDNLKYFLISAPVDWQPDQYIRRFLLPTGEYVSCVLWNNLFHISGTDIVRCLSFRFQAFGRPVKNSKKFEEGIFSDLRNLKSGTDASLEEPKSAFLDFLYKNNCIRTQKKQKVFYWYSVPHDRLFLDALERDLKREKMGQEATTVAVSEPALSFQYDSSQSLYEQLTKTQQANSSSFNAQQASFSQSQSTSPVMRAMDSMPPPSMMPQSMAPLAEGMDAMVPYDSMPMTAAVPQQVQPVKRDPDFTRVQYNQNGVPITHGHQRHASMPAYGLEYSPAPSFVSSQYEDYSNRGISFEPITPPQQALGMAGEPAYIANEETGLYSAIPDHMSNMNGLNGMVQLPPSNLAGSQFNRPYGSNNVYSVIEGSPTYKQRRRRSSIPPSMSAMAAPPVSHPTAAHRPSDLRRSVSASVGPVAEGEESANNSPPGLSYSASGASMASHHHKDVVDMSRHGTPLSTVDGSPALNPMSMQQEYAQVSAEDYGGDGSFKDHRRTLSGPNGVVRRARSATVMELGPYPHKSHSCPIPTCGRLFKRLEHLKRHKRTHSREDGGDGSFNMSAEEEEELSGEDQLGSLEEASPTSEMAYAPGSLNSAANAAASEASASNNGHSQTTMGQTFNSLQTLSMPMTISQPATINGMM</sequence>
<reference evidence="9 10" key="1">
    <citation type="journal article" date="2016" name="Front. Microbiol.">
        <title>Genome and transcriptome sequences reveal the specific parasitism of the nematophagous Purpureocillium lilacinum 36-1.</title>
        <authorList>
            <person name="Xie J."/>
            <person name="Li S."/>
            <person name="Mo C."/>
            <person name="Xiao X."/>
            <person name="Peng D."/>
            <person name="Wang G."/>
            <person name="Xiao Y."/>
        </authorList>
    </citation>
    <scope>NUCLEOTIDE SEQUENCE [LARGE SCALE GENOMIC DNA]</scope>
    <source>
        <strain evidence="9 10">36-1</strain>
    </source>
</reference>
<comment type="subcellular location">
    <subcellularLocation>
        <location evidence="1">Nucleus</location>
    </subcellularLocation>
</comment>
<dbReference type="InterPro" id="IPR036236">
    <property type="entry name" value="Znf_C2H2_sf"/>
</dbReference>
<feature type="region of interest" description="Disordered" evidence="7">
    <location>
        <begin position="502"/>
        <end position="536"/>
    </location>
</feature>
<evidence type="ECO:0000313" key="10">
    <source>
        <dbReference type="Proteomes" id="UP000245956"/>
    </source>
</evidence>
<evidence type="ECO:0000256" key="2">
    <source>
        <dbReference type="ARBA" id="ARBA00023015"/>
    </source>
</evidence>
<dbReference type="AlphaFoldDB" id="A0A2U3EJU4"/>
<dbReference type="SMART" id="SM00355">
    <property type="entry name" value="ZnF_C2H2"/>
    <property type="match status" value="1"/>
</dbReference>
<evidence type="ECO:0000256" key="6">
    <source>
        <dbReference type="PROSITE-ProRule" id="PRU00042"/>
    </source>
</evidence>
<dbReference type="GO" id="GO:0003700">
    <property type="term" value="F:DNA-binding transcription factor activity"/>
    <property type="evidence" value="ECO:0007669"/>
    <property type="project" value="InterPro"/>
</dbReference>
<feature type="region of interest" description="Disordered" evidence="7">
    <location>
        <begin position="282"/>
        <end position="303"/>
    </location>
</feature>
<accession>A0A2U3EJU4</accession>
<feature type="region of interest" description="Disordered" evidence="7">
    <location>
        <begin position="948"/>
        <end position="1024"/>
    </location>
</feature>
<dbReference type="SMART" id="SM00424">
    <property type="entry name" value="STE"/>
    <property type="match status" value="1"/>
</dbReference>
<feature type="region of interest" description="Disordered" evidence="7">
    <location>
        <begin position="93"/>
        <end position="172"/>
    </location>
</feature>
<feature type="compositionally biased region" description="Low complexity" evidence="7">
    <location>
        <begin position="1011"/>
        <end position="1020"/>
    </location>
</feature>
<organism evidence="9 10">
    <name type="scientific">Purpureocillium lilacinum</name>
    <name type="common">Paecilomyces lilacinus</name>
    <dbReference type="NCBI Taxonomy" id="33203"/>
    <lineage>
        <taxon>Eukaryota</taxon>
        <taxon>Fungi</taxon>
        <taxon>Dikarya</taxon>
        <taxon>Ascomycota</taxon>
        <taxon>Pezizomycotina</taxon>
        <taxon>Sordariomycetes</taxon>
        <taxon>Hypocreomycetidae</taxon>
        <taxon>Hypocreales</taxon>
        <taxon>Ophiocordycipitaceae</taxon>
        <taxon>Purpureocillium</taxon>
    </lineage>
</organism>
<name>A0A2U3EJU4_PURLI</name>
<keyword evidence="4" id="KW-0539">Nucleus</keyword>